<gene>
    <name evidence="1" type="ORF">SAMN05444171_0092</name>
</gene>
<evidence type="ECO:0000313" key="1">
    <source>
        <dbReference type="EMBL" id="SEB86309.1"/>
    </source>
</evidence>
<evidence type="ECO:0000313" key="2">
    <source>
        <dbReference type="Proteomes" id="UP000183208"/>
    </source>
</evidence>
<accession>A0A1H4MTJ1</accession>
<proteinExistence type="predicted"/>
<sequence>MERAGYSRKQLKESAATFVDALFGPAIPVSR</sequence>
<reference evidence="1 2" key="1">
    <citation type="submission" date="2016-10" db="EMBL/GenBank/DDBJ databases">
        <authorList>
            <person name="de Groot N.N."/>
        </authorList>
    </citation>
    <scope>NUCLEOTIDE SEQUENCE [LARGE SCALE GENOMIC DNA]</scope>
    <source>
        <strain evidence="1 2">GAS522</strain>
    </source>
</reference>
<dbReference type="Proteomes" id="UP000183208">
    <property type="component" value="Unassembled WGS sequence"/>
</dbReference>
<protein>
    <submittedName>
        <fullName evidence="1">Uncharacterized protein</fullName>
    </submittedName>
</protein>
<organism evidence="1 2">
    <name type="scientific">Bradyrhizobium lablabi</name>
    <dbReference type="NCBI Taxonomy" id="722472"/>
    <lineage>
        <taxon>Bacteria</taxon>
        <taxon>Pseudomonadati</taxon>
        <taxon>Pseudomonadota</taxon>
        <taxon>Alphaproteobacteria</taxon>
        <taxon>Hyphomicrobiales</taxon>
        <taxon>Nitrobacteraceae</taxon>
        <taxon>Bradyrhizobium</taxon>
    </lineage>
</organism>
<dbReference type="AlphaFoldDB" id="A0A1H4MTJ1"/>
<dbReference type="EMBL" id="FNTI01000001">
    <property type="protein sequence ID" value="SEB86309.1"/>
    <property type="molecule type" value="Genomic_DNA"/>
</dbReference>
<name>A0A1H4MTJ1_9BRAD</name>